<dbReference type="Proteomes" id="UP000325081">
    <property type="component" value="Unassembled WGS sequence"/>
</dbReference>
<protein>
    <submittedName>
        <fullName evidence="2">CheY-like two-component responsive regulatorfamily protein</fullName>
    </submittedName>
</protein>
<feature type="compositionally biased region" description="Basic and acidic residues" evidence="1">
    <location>
        <begin position="62"/>
        <end position="80"/>
    </location>
</feature>
<evidence type="ECO:0000256" key="1">
    <source>
        <dbReference type="SAM" id="MobiDB-lite"/>
    </source>
</evidence>
<dbReference type="EMBL" id="BKCP01004961">
    <property type="protein sequence ID" value="GER35335.1"/>
    <property type="molecule type" value="Genomic_DNA"/>
</dbReference>
<comment type="caution">
    <text evidence="2">The sequence shown here is derived from an EMBL/GenBank/DDBJ whole genome shotgun (WGS) entry which is preliminary data.</text>
</comment>
<proteinExistence type="predicted"/>
<name>A0A5A7PQW3_STRAF</name>
<organism evidence="2 3">
    <name type="scientific">Striga asiatica</name>
    <name type="common">Asiatic witchweed</name>
    <name type="synonym">Buchnera asiatica</name>
    <dbReference type="NCBI Taxonomy" id="4170"/>
    <lineage>
        <taxon>Eukaryota</taxon>
        <taxon>Viridiplantae</taxon>
        <taxon>Streptophyta</taxon>
        <taxon>Embryophyta</taxon>
        <taxon>Tracheophyta</taxon>
        <taxon>Spermatophyta</taxon>
        <taxon>Magnoliopsida</taxon>
        <taxon>eudicotyledons</taxon>
        <taxon>Gunneridae</taxon>
        <taxon>Pentapetalae</taxon>
        <taxon>asterids</taxon>
        <taxon>lamiids</taxon>
        <taxon>Lamiales</taxon>
        <taxon>Orobanchaceae</taxon>
        <taxon>Buchnereae</taxon>
        <taxon>Striga</taxon>
    </lineage>
</organism>
<accession>A0A5A7PQW3</accession>
<gene>
    <name evidence="2" type="ORF">STAS_11605</name>
</gene>
<evidence type="ECO:0000313" key="3">
    <source>
        <dbReference type="Proteomes" id="UP000325081"/>
    </source>
</evidence>
<dbReference type="AlphaFoldDB" id="A0A5A7PQW3"/>
<reference evidence="3" key="1">
    <citation type="journal article" date="2019" name="Curr. Biol.">
        <title>Genome Sequence of Striga asiatica Provides Insight into the Evolution of Plant Parasitism.</title>
        <authorList>
            <person name="Yoshida S."/>
            <person name="Kim S."/>
            <person name="Wafula E.K."/>
            <person name="Tanskanen J."/>
            <person name="Kim Y.M."/>
            <person name="Honaas L."/>
            <person name="Yang Z."/>
            <person name="Spallek T."/>
            <person name="Conn C.E."/>
            <person name="Ichihashi Y."/>
            <person name="Cheong K."/>
            <person name="Cui S."/>
            <person name="Der J.P."/>
            <person name="Gundlach H."/>
            <person name="Jiao Y."/>
            <person name="Hori C."/>
            <person name="Ishida J.K."/>
            <person name="Kasahara H."/>
            <person name="Kiba T."/>
            <person name="Kim M.S."/>
            <person name="Koo N."/>
            <person name="Laohavisit A."/>
            <person name="Lee Y.H."/>
            <person name="Lumba S."/>
            <person name="McCourt P."/>
            <person name="Mortimer J.C."/>
            <person name="Mutuku J.M."/>
            <person name="Nomura T."/>
            <person name="Sasaki-Sekimoto Y."/>
            <person name="Seto Y."/>
            <person name="Wang Y."/>
            <person name="Wakatake T."/>
            <person name="Sakakibara H."/>
            <person name="Demura T."/>
            <person name="Yamaguchi S."/>
            <person name="Yoneyama K."/>
            <person name="Manabe R.I."/>
            <person name="Nelson D.C."/>
            <person name="Schulman A.H."/>
            <person name="Timko M.P."/>
            <person name="dePamphilis C.W."/>
            <person name="Choi D."/>
            <person name="Shirasu K."/>
        </authorList>
    </citation>
    <scope>NUCLEOTIDE SEQUENCE [LARGE SCALE GENOMIC DNA]</scope>
    <source>
        <strain evidence="3">cv. UVA1</strain>
    </source>
</reference>
<keyword evidence="3" id="KW-1185">Reference proteome</keyword>
<evidence type="ECO:0000313" key="2">
    <source>
        <dbReference type="EMBL" id="GER35335.1"/>
    </source>
</evidence>
<feature type="region of interest" description="Disordered" evidence="1">
    <location>
        <begin position="58"/>
        <end position="105"/>
    </location>
</feature>
<sequence length="105" mass="11671">MSLFISDFNNSFTIFASLGKLSSSPPSAISHPLRSHICPNSNAGNQNVQVCETYSSTIETTGRGEDEKKVLERHENSGQREEEEETDLLRPEVSASVNILKHHRT</sequence>